<dbReference type="AlphaFoldDB" id="A0A0M3IGL8"/>
<evidence type="ECO:0000313" key="3">
    <source>
        <dbReference type="WBParaSite" id="ALUE_0001746301-mRNA-1"/>
    </source>
</evidence>
<proteinExistence type="predicted"/>
<dbReference type="WBParaSite" id="ALUE_0001746301-mRNA-1">
    <property type="protein sequence ID" value="ALUE_0001746301-mRNA-1"/>
    <property type="gene ID" value="ALUE_0001746301"/>
</dbReference>
<accession>A0A0M3IGL8</accession>
<sequence>MTVAGGGGRLAAGGAGRLDAGGGGRPATDGGTPGRNNGGGGAGGGGQWAVDAIISAHQAIVANSMFYAVH</sequence>
<organism evidence="2 3">
    <name type="scientific">Ascaris lumbricoides</name>
    <name type="common">Giant roundworm</name>
    <dbReference type="NCBI Taxonomy" id="6252"/>
    <lineage>
        <taxon>Eukaryota</taxon>
        <taxon>Metazoa</taxon>
        <taxon>Ecdysozoa</taxon>
        <taxon>Nematoda</taxon>
        <taxon>Chromadorea</taxon>
        <taxon>Rhabditida</taxon>
        <taxon>Spirurina</taxon>
        <taxon>Ascaridomorpha</taxon>
        <taxon>Ascaridoidea</taxon>
        <taxon>Ascarididae</taxon>
        <taxon>Ascaris</taxon>
    </lineage>
</organism>
<dbReference type="Proteomes" id="UP000036681">
    <property type="component" value="Unplaced"/>
</dbReference>
<keyword evidence="2" id="KW-1185">Reference proteome</keyword>
<protein>
    <submittedName>
        <fullName evidence="3">PE family protein</fullName>
    </submittedName>
</protein>
<evidence type="ECO:0000313" key="2">
    <source>
        <dbReference type="Proteomes" id="UP000036681"/>
    </source>
</evidence>
<evidence type="ECO:0000256" key="1">
    <source>
        <dbReference type="SAM" id="MobiDB-lite"/>
    </source>
</evidence>
<reference evidence="3" key="1">
    <citation type="submission" date="2017-02" db="UniProtKB">
        <authorList>
            <consortium name="WormBaseParasite"/>
        </authorList>
    </citation>
    <scope>IDENTIFICATION</scope>
</reference>
<feature type="region of interest" description="Disordered" evidence="1">
    <location>
        <begin position="1"/>
        <end position="43"/>
    </location>
</feature>
<name>A0A0M3IGL8_ASCLU</name>